<evidence type="ECO:0000313" key="2">
    <source>
        <dbReference type="Proteomes" id="UP000298595"/>
    </source>
</evidence>
<organism evidence="1 2">
    <name type="scientific">Azospirillum argentinense</name>
    <dbReference type="NCBI Taxonomy" id="2970906"/>
    <lineage>
        <taxon>Bacteria</taxon>
        <taxon>Pseudomonadati</taxon>
        <taxon>Pseudomonadota</taxon>
        <taxon>Alphaproteobacteria</taxon>
        <taxon>Rhodospirillales</taxon>
        <taxon>Azospirillaceae</taxon>
        <taxon>Azospirillum</taxon>
    </lineage>
</organism>
<dbReference type="Proteomes" id="UP000298595">
    <property type="component" value="Chromosome"/>
</dbReference>
<sequence length="268" mass="30450">MLVGEYREGNVGGFYHLQETLYRDEDGNWTLNAWGWMKPGLFGHFYGRQIPGCNGDTEEYGRNYSIGEDHAAFWLVQRGESDQYTGKTFDEVFPGEDPPTCCPDTHYIEEIVEVEVIQERIAAWDGKDVADIFNDIATIIDAGVEVEALANIQAVGGVWPDNLSDFYEYYAVDEQQCVIMCEGSNPIPTLQMVTWDHMITETVIAAKSDTWMRKWLTALRKVEPELTKDEREKFEPLLNLAAGADASEIRIAALKCIPAEGYFTFEWM</sequence>
<evidence type="ECO:0000313" key="1">
    <source>
        <dbReference type="EMBL" id="QCN95322.1"/>
    </source>
</evidence>
<reference evidence="1 2" key="1">
    <citation type="submission" date="2018-09" db="EMBL/GenBank/DDBJ databases">
        <title>Whole genome based analysis of evolution and adaptive divergence in Indian and Brazilian strains of Azospirillum brasilense.</title>
        <authorList>
            <person name="Singh C."/>
            <person name="Tripathi A.K."/>
        </authorList>
    </citation>
    <scope>NUCLEOTIDE SEQUENCE [LARGE SCALE GENOMIC DNA]</scope>
    <source>
        <strain evidence="1 2">MTCC4035</strain>
    </source>
</reference>
<protein>
    <submittedName>
        <fullName evidence="1">Uncharacterized protein</fullName>
    </submittedName>
</protein>
<dbReference type="RefSeq" id="WP_137115230.1">
    <property type="nucleotide sequence ID" value="NZ_CP032321.1"/>
</dbReference>
<dbReference type="AlphaFoldDB" id="A0A4D8P921"/>
<dbReference type="KEGG" id="aare:D3093_08670"/>
<dbReference type="EMBL" id="CP032321">
    <property type="protein sequence ID" value="QCN95322.1"/>
    <property type="molecule type" value="Genomic_DNA"/>
</dbReference>
<accession>A0A4D8P921</accession>
<gene>
    <name evidence="1" type="ORF">D3093_08670</name>
</gene>
<proteinExistence type="predicted"/>
<name>A0A4D8P921_9PROT</name>